<sequence length="445" mass="46566">MNTPKHLLALSFAVAVLTACGGGGGDSTPTPPATGADENPVADYAGTPFSVLSRVVLGTSSYGPETRLVALTLRDGTWWGETRFKAGNISNGSHCFQALGAPRLSTCAGWQEGDAPVAGAVNRFLLDPQTNGALFHTVTTPPTLGGADTQYRMTLKPMVAGWSSASYAGLQKPRMALVASKYFVVMDLQAGSLGSTPYASVLDYGARYLSPGLSFPTPQPIYVELFGLTHLHTPSYPSVMDFDFAVHDGRLGLYAFASRPDTKSPLAGGAPAGLLQLWQHDGTALSPLATLAVPAVAKPVVDGGSSYWAAHGVRLVRNAAQPNRPWLVVANETTGALDVYRHDGSATLQGVATGVAKPAGFVFAQAPLVAVGDTLYLAAGRSVYRLSGDGLAVMAGDWFNQGDNASRFTEVDVLASDGSALYIGIGRYFTDYLHTVADVLRLALP</sequence>
<dbReference type="Proteomes" id="UP000484255">
    <property type="component" value="Unassembled WGS sequence"/>
</dbReference>
<name>A0A7C9TIF0_9BURK</name>
<feature type="chain" id="PRO_5028798600" evidence="1">
    <location>
        <begin position="22"/>
        <end position="445"/>
    </location>
</feature>
<dbReference type="RefSeq" id="WP_163456919.1">
    <property type="nucleotide sequence ID" value="NZ_JAAGOH010000007.1"/>
</dbReference>
<dbReference type="PROSITE" id="PS51257">
    <property type="entry name" value="PROKAR_LIPOPROTEIN"/>
    <property type="match status" value="1"/>
</dbReference>
<evidence type="ECO:0000313" key="2">
    <source>
        <dbReference type="EMBL" id="NDY91058.1"/>
    </source>
</evidence>
<comment type="caution">
    <text evidence="2">The sequence shown here is derived from an EMBL/GenBank/DDBJ whole genome shotgun (WGS) entry which is preliminary data.</text>
</comment>
<proteinExistence type="predicted"/>
<organism evidence="2 3">
    <name type="scientific">Ideonella livida</name>
    <dbReference type="NCBI Taxonomy" id="2707176"/>
    <lineage>
        <taxon>Bacteria</taxon>
        <taxon>Pseudomonadati</taxon>
        <taxon>Pseudomonadota</taxon>
        <taxon>Betaproteobacteria</taxon>
        <taxon>Burkholderiales</taxon>
        <taxon>Sphaerotilaceae</taxon>
        <taxon>Ideonella</taxon>
    </lineage>
</organism>
<accession>A0A7C9TIF0</accession>
<keyword evidence="3" id="KW-1185">Reference proteome</keyword>
<keyword evidence="1" id="KW-0732">Signal</keyword>
<dbReference type="AlphaFoldDB" id="A0A7C9TIF0"/>
<evidence type="ECO:0000256" key="1">
    <source>
        <dbReference type="SAM" id="SignalP"/>
    </source>
</evidence>
<feature type="signal peptide" evidence="1">
    <location>
        <begin position="1"/>
        <end position="21"/>
    </location>
</feature>
<protein>
    <submittedName>
        <fullName evidence="2">Uncharacterized protein</fullName>
    </submittedName>
</protein>
<dbReference type="EMBL" id="JAAGOH010000007">
    <property type="protein sequence ID" value="NDY91058.1"/>
    <property type="molecule type" value="Genomic_DNA"/>
</dbReference>
<reference evidence="2 3" key="1">
    <citation type="submission" date="2020-02" db="EMBL/GenBank/DDBJ databases">
        <title>Ideonella bacterium strain TBM-1.</title>
        <authorList>
            <person name="Chen W.-M."/>
        </authorList>
    </citation>
    <scope>NUCLEOTIDE SEQUENCE [LARGE SCALE GENOMIC DNA]</scope>
    <source>
        <strain evidence="2 3">TBM-1</strain>
    </source>
</reference>
<gene>
    <name evidence="2" type="ORF">G3A44_07595</name>
</gene>
<evidence type="ECO:0000313" key="3">
    <source>
        <dbReference type="Proteomes" id="UP000484255"/>
    </source>
</evidence>